<accession>A0A859FD51</accession>
<reference evidence="3" key="1">
    <citation type="submission" date="2019-07" db="EMBL/GenBank/DDBJ databases">
        <title>Bacillus alkalisoli sp. nov. isolated from saline soil.</title>
        <authorList>
            <person name="Sun J.-Q."/>
            <person name="Xu L."/>
        </authorList>
    </citation>
    <scope>NUCLEOTIDE SEQUENCE [LARGE SCALE GENOMIC DNA]</scope>
    <source>
        <strain evidence="3">M4U3P1</strain>
    </source>
</reference>
<organism evidence="2 3">
    <name type="scientific">Paenalkalicoccus suaedae</name>
    <dbReference type="NCBI Taxonomy" id="2592382"/>
    <lineage>
        <taxon>Bacteria</taxon>
        <taxon>Bacillati</taxon>
        <taxon>Bacillota</taxon>
        <taxon>Bacilli</taxon>
        <taxon>Bacillales</taxon>
        <taxon>Bacillaceae</taxon>
        <taxon>Paenalkalicoccus</taxon>
    </lineage>
</organism>
<proteinExistence type="predicted"/>
<dbReference type="RefSeq" id="WP_176009185.1">
    <property type="nucleotide sequence ID" value="NZ_CP041372.2"/>
</dbReference>
<dbReference type="Proteomes" id="UP000318138">
    <property type="component" value="Chromosome"/>
</dbReference>
<dbReference type="EMBL" id="CP041372">
    <property type="protein sequence ID" value="QKS71149.1"/>
    <property type="molecule type" value="Genomic_DNA"/>
</dbReference>
<keyword evidence="3" id="KW-1185">Reference proteome</keyword>
<evidence type="ECO:0000313" key="2">
    <source>
        <dbReference type="EMBL" id="QKS71149.1"/>
    </source>
</evidence>
<protein>
    <submittedName>
        <fullName evidence="2">Uncharacterized protein</fullName>
    </submittedName>
</protein>
<evidence type="ECO:0000256" key="1">
    <source>
        <dbReference type="SAM" id="MobiDB-lite"/>
    </source>
</evidence>
<sequence>MSTLSWREKLLEHRFVTPFLPNYLKPLDDPTLVNEQTKEFVYEAEEFISDLAALSELPRLNKTFKRSIHGYSYKIKIKAKKIHLEMIDTQKSSSTIKKRLFITMFRRHIKQEGGIGKVADSTIYYQKNGRTSVRNVKRHPAFLSLFYHIHRLDLSISGEDIPDTAVLLEQHDSSKPQPLPEGEDQLALLKNHLADVQTRFASLDPSIEATLYQIKEAVDSYEEEFHLLDVEERHRLKRMILHDIPSTLQTYLSLSSEKQKESLPKIIQSFKNMHSFLLSQSRDLEKTRMDRMNHLLTLNDLRYKQSDNKGTSTSEMMRKHQKQFTDDM</sequence>
<gene>
    <name evidence="2" type="ORF">FLK61_31025</name>
</gene>
<dbReference type="AlphaFoldDB" id="A0A859FD51"/>
<feature type="region of interest" description="Disordered" evidence="1">
    <location>
        <begin position="306"/>
        <end position="328"/>
    </location>
</feature>
<name>A0A859FD51_9BACI</name>
<evidence type="ECO:0000313" key="3">
    <source>
        <dbReference type="Proteomes" id="UP000318138"/>
    </source>
</evidence>
<dbReference type="KEGG" id="psua:FLK61_31025"/>